<organism evidence="2 3">
    <name type="scientific">Pseudodesulfovibrio nedwellii</name>
    <dbReference type="NCBI Taxonomy" id="2973072"/>
    <lineage>
        <taxon>Bacteria</taxon>
        <taxon>Pseudomonadati</taxon>
        <taxon>Thermodesulfobacteriota</taxon>
        <taxon>Desulfovibrionia</taxon>
        <taxon>Desulfovibrionales</taxon>
        <taxon>Desulfovibrionaceae</taxon>
    </lineage>
</organism>
<dbReference type="PANTHER" id="PTHR10859">
    <property type="entry name" value="GLYCOSYL TRANSFERASE"/>
    <property type="match status" value="1"/>
</dbReference>
<evidence type="ECO:0000313" key="2">
    <source>
        <dbReference type="EMBL" id="BDQ36502.1"/>
    </source>
</evidence>
<feature type="domain" description="Glycosyltransferase 2-like" evidence="1">
    <location>
        <begin position="8"/>
        <end position="178"/>
    </location>
</feature>
<dbReference type="InterPro" id="IPR001173">
    <property type="entry name" value="Glyco_trans_2-like"/>
</dbReference>
<dbReference type="Pfam" id="PF00535">
    <property type="entry name" value="Glycos_transf_2"/>
    <property type="match status" value="1"/>
</dbReference>
<name>A0ABM8AYB4_9BACT</name>
<sequence>MLIPNIWLVIPCFNEEKRLPVEAITLFLTESPKAHLCMIDDGSTDLTHAVLLTIKKNHPKNVTVLRHDTNKGKGEAVRTGIIHGITNATCSYFGYWDADLATPFSQLSLFTNESNKNPDWEILMGCRHQRLGTNIKRKLTRHYLGRIFATIISYLLTLPVYDTQCGAKLFRKDTAAELFSKPFLSSWIFDVELLARFIETKGHKYALDHIREVPLEYWEDINGSKLSFAAYIQALRDIISIKRAYDV</sequence>
<dbReference type="SUPFAM" id="SSF53448">
    <property type="entry name" value="Nucleotide-diphospho-sugar transferases"/>
    <property type="match status" value="1"/>
</dbReference>
<protein>
    <recommendedName>
        <fullName evidence="1">Glycosyltransferase 2-like domain-containing protein</fullName>
    </recommendedName>
</protein>
<evidence type="ECO:0000313" key="3">
    <source>
        <dbReference type="Proteomes" id="UP001317742"/>
    </source>
</evidence>
<evidence type="ECO:0000259" key="1">
    <source>
        <dbReference type="Pfam" id="PF00535"/>
    </source>
</evidence>
<reference evidence="2 3" key="1">
    <citation type="submission" date="2022-08" db="EMBL/GenBank/DDBJ databases">
        <title>Genome Sequence of the sulphate-reducing bacterium, Pseudodesulfovibrio sp. SYK.</title>
        <authorList>
            <person name="Kondo R."/>
            <person name="Kataoka T."/>
        </authorList>
    </citation>
    <scope>NUCLEOTIDE SEQUENCE [LARGE SCALE GENOMIC DNA]</scope>
    <source>
        <strain evidence="2 3">SYK</strain>
    </source>
</reference>
<dbReference type="PANTHER" id="PTHR10859:SF91">
    <property type="entry name" value="DOLICHYL-PHOSPHATE BETA-GLUCOSYLTRANSFERASE"/>
    <property type="match status" value="1"/>
</dbReference>
<dbReference type="RefSeq" id="WP_281762398.1">
    <property type="nucleotide sequence ID" value="NZ_AP026709.1"/>
</dbReference>
<dbReference type="InterPro" id="IPR029044">
    <property type="entry name" value="Nucleotide-diphossugar_trans"/>
</dbReference>
<keyword evidence="3" id="KW-1185">Reference proteome</keyword>
<dbReference type="Proteomes" id="UP001317742">
    <property type="component" value="Chromosome"/>
</dbReference>
<proteinExistence type="predicted"/>
<dbReference type="Gene3D" id="3.90.550.10">
    <property type="entry name" value="Spore Coat Polysaccharide Biosynthesis Protein SpsA, Chain A"/>
    <property type="match status" value="1"/>
</dbReference>
<gene>
    <name evidence="2" type="ORF">SYK_08620</name>
</gene>
<dbReference type="EMBL" id="AP026709">
    <property type="protein sequence ID" value="BDQ36502.1"/>
    <property type="molecule type" value="Genomic_DNA"/>
</dbReference>
<accession>A0ABM8AYB4</accession>